<dbReference type="PRINTS" id="PR00420">
    <property type="entry name" value="RNGMNOXGNASE"/>
</dbReference>
<dbReference type="GO" id="GO:0071949">
    <property type="term" value="F:FAD binding"/>
    <property type="evidence" value="ECO:0007669"/>
    <property type="project" value="InterPro"/>
</dbReference>
<organism evidence="4 5">
    <name type="scientific">Candidatus Ruania gallistercoris</name>
    <dbReference type="NCBI Taxonomy" id="2838746"/>
    <lineage>
        <taxon>Bacteria</taxon>
        <taxon>Bacillati</taxon>
        <taxon>Actinomycetota</taxon>
        <taxon>Actinomycetes</taxon>
        <taxon>Micrococcales</taxon>
        <taxon>Ruaniaceae</taxon>
        <taxon>Ruania</taxon>
    </lineage>
</organism>
<dbReference type="GO" id="GO:0004497">
    <property type="term" value="F:monooxygenase activity"/>
    <property type="evidence" value="ECO:0007669"/>
    <property type="project" value="UniProtKB-KW"/>
</dbReference>
<dbReference type="PANTHER" id="PTHR13789:SF309">
    <property type="entry name" value="PUTATIVE (AFU_ORTHOLOGUE AFUA_6G14510)-RELATED"/>
    <property type="match status" value="1"/>
</dbReference>
<keyword evidence="2 4" id="KW-0503">Monooxygenase</keyword>
<reference evidence="4" key="1">
    <citation type="journal article" date="2021" name="PeerJ">
        <title>Extensive microbial diversity within the chicken gut microbiome revealed by metagenomics and culture.</title>
        <authorList>
            <person name="Gilroy R."/>
            <person name="Ravi A."/>
            <person name="Getino M."/>
            <person name="Pursley I."/>
            <person name="Horton D.L."/>
            <person name="Alikhan N.F."/>
            <person name="Baker D."/>
            <person name="Gharbi K."/>
            <person name="Hall N."/>
            <person name="Watson M."/>
            <person name="Adriaenssens E.M."/>
            <person name="Foster-Nyarko E."/>
            <person name="Jarju S."/>
            <person name="Secka A."/>
            <person name="Antonio M."/>
            <person name="Oren A."/>
            <person name="Chaudhuri R.R."/>
            <person name="La Ragione R."/>
            <person name="Hildebrand F."/>
            <person name="Pallen M.J."/>
        </authorList>
    </citation>
    <scope>NUCLEOTIDE SEQUENCE</scope>
    <source>
        <strain evidence="4">ChiGjej4B4-7305</strain>
    </source>
</reference>
<sequence>MSTIQIVGGGIAGLALAATLQRPDWDVVVHEHRHRPEEREVGTAFGLWPSAMAALDQIGIGAAVRDHGAAVSTAMFRTADGRALMTTPQQDVVMIARTTLHHLLYAAVPASVQQHHGCISDSRALAGDVIVGADGAHSIVRRDHWGRKAAARARGTTVIRGVIEGDLARGEVTEYWGNGQLFGITPVSADRTNWFTAFTEQRFDSIKHGLDHLRQTSQHFPAPVQAVLAAADPDQTLINGIHISPTLTTVVRGRAVLIGDAAHAMAPNAGRGACESILDAVALGTLLNQHPPADALRRYRWRRLVAPQLIRAGSSILMTVALASGRRARTRNALVRTLTRA</sequence>
<dbReference type="AlphaFoldDB" id="A0A9D2J3D9"/>
<evidence type="ECO:0000259" key="3">
    <source>
        <dbReference type="Pfam" id="PF01494"/>
    </source>
</evidence>
<dbReference type="Pfam" id="PF01494">
    <property type="entry name" value="FAD_binding_3"/>
    <property type="match status" value="2"/>
</dbReference>
<proteinExistence type="predicted"/>
<reference evidence="4" key="2">
    <citation type="submission" date="2021-04" db="EMBL/GenBank/DDBJ databases">
        <authorList>
            <person name="Gilroy R."/>
        </authorList>
    </citation>
    <scope>NUCLEOTIDE SEQUENCE</scope>
    <source>
        <strain evidence="4">ChiGjej4B4-7305</strain>
    </source>
</reference>
<evidence type="ECO:0000256" key="1">
    <source>
        <dbReference type="ARBA" id="ARBA00023002"/>
    </source>
</evidence>
<dbReference type="PANTHER" id="PTHR13789">
    <property type="entry name" value="MONOOXYGENASE"/>
    <property type="match status" value="1"/>
</dbReference>
<feature type="domain" description="FAD-binding" evidence="3">
    <location>
        <begin position="127"/>
        <end position="289"/>
    </location>
</feature>
<dbReference type="InterPro" id="IPR036188">
    <property type="entry name" value="FAD/NAD-bd_sf"/>
</dbReference>
<evidence type="ECO:0000313" key="5">
    <source>
        <dbReference type="Proteomes" id="UP000824037"/>
    </source>
</evidence>
<comment type="caution">
    <text evidence="4">The sequence shown here is derived from an EMBL/GenBank/DDBJ whole genome shotgun (WGS) entry which is preliminary data.</text>
</comment>
<gene>
    <name evidence="4" type="ORF">H9815_00630</name>
</gene>
<accession>A0A9D2J3D9</accession>
<dbReference type="Gene3D" id="3.50.50.60">
    <property type="entry name" value="FAD/NAD(P)-binding domain"/>
    <property type="match status" value="1"/>
</dbReference>
<dbReference type="EMBL" id="DXBY01000015">
    <property type="protein sequence ID" value="HIZ34254.1"/>
    <property type="molecule type" value="Genomic_DNA"/>
</dbReference>
<evidence type="ECO:0000313" key="4">
    <source>
        <dbReference type="EMBL" id="HIZ34254.1"/>
    </source>
</evidence>
<evidence type="ECO:0000256" key="2">
    <source>
        <dbReference type="ARBA" id="ARBA00023033"/>
    </source>
</evidence>
<dbReference type="InterPro" id="IPR002938">
    <property type="entry name" value="FAD-bd"/>
</dbReference>
<protein>
    <submittedName>
        <fullName evidence="4">FAD-dependent monooxygenase</fullName>
    </submittedName>
</protein>
<dbReference type="Proteomes" id="UP000824037">
    <property type="component" value="Unassembled WGS sequence"/>
</dbReference>
<dbReference type="InterPro" id="IPR050493">
    <property type="entry name" value="FAD-dep_Monooxygenase_BioMet"/>
</dbReference>
<dbReference type="SUPFAM" id="SSF51905">
    <property type="entry name" value="FAD/NAD(P)-binding domain"/>
    <property type="match status" value="1"/>
</dbReference>
<keyword evidence="1" id="KW-0560">Oxidoreductase</keyword>
<name>A0A9D2J3D9_9MICO</name>
<feature type="domain" description="FAD-binding" evidence="3">
    <location>
        <begin position="4"/>
        <end position="107"/>
    </location>
</feature>